<keyword evidence="2" id="KW-1185">Reference proteome</keyword>
<sequence>MNRIITNSDLANVDYTDLLDKILKVIENQQIFQISTDNRRVLININQVVNEVIKLNPANPLGNERSVRSATLNFSANSQDLFIERIKEITGYIQQHLTTAIQKNPANQLINRFQFIQQLLTDLQTFKGEYNKHEKTKETLLDFTYPFLPAKNLQKQRLTVKRNKNSPNKKLLKAHKVKISVDKPRDFSATLLTGINNYLDVNFADINSQDREELEDIIDNLANNPNSDIYSVQNLVNQETLGKLKKLTKIKYLEFLLENIDENASDDNFKGKIYLQDLIRRLYLLEDYINDSNKADGEYEVNYAGTLVNYQSMFSRSEAYDILPIIPNIEGFLGETEDPDKEKIEFTFGLKLKFDGKVQAYGGKTVFDYNLNLLNPEEHQQAIANDSERSGFAYKVLKIAFLYYFIFASRQDPTAVDYDPRKELEYDPLAKVNIILSTLQGNDEEAKKKLLRNLCKCFNEYKTQNKINVLKKVLINLIKRETSFIGREYPVHISVKNSILETDIDTIVERETIFKEALRKNFKDCLKYINVGNATTQTNLLITLRANINISELNFLETQEKETFNMEYDIPPGIKILPAIFLGREDKKCQDFYNKNLVHRKLLIFTHRLETPKLESHQEIIYKITYSLLAYICLHVILEKQSKIFIPLLRIHLKQKTDNDVIIEKFIVDLTKVLSHLFNDGYRSNEQGIVITASQNEIKFKIPNVLNSLYSVFPKKFQFLPTDNFEFKEIDKLAIIVVSSRESDSKWGMKDKKSNLMGEIITLQTEAKSVRFQLFKTFSENFDDHEKMFEYPTVIVDNVNKLYQKGYRHFIYIAKVPYSTTLHITQTVKDEELFFMSKNVITAFMKDKPDIKIYPMFFEKYYVVKMKNEITSTSLYIQDTLELTSVAEDKNKQSVIFFNLFNGLQVANDVNYHGVMSYATLLNMYEGILDDKDIKKDLIYDDNNDNQLKNEILQCLTLFHFSRYEKSGKIQLKLDPYQNLIGDESVSQAALFPHSRNKGNFNSLAFLTYVKGILNKDKSVGNHNV</sequence>
<comment type="caution">
    <text evidence="1">The sequence shown here is derived from an EMBL/GenBank/DDBJ whole genome shotgun (WGS) entry which is preliminary data.</text>
</comment>
<reference evidence="1 2" key="1">
    <citation type="submission" date="2023-01" db="EMBL/GenBank/DDBJ databases">
        <title>Genomes from the Australian National Cyanobacteria Reference Collection.</title>
        <authorList>
            <person name="Willis A."/>
            <person name="Lee E.M.F."/>
        </authorList>
    </citation>
    <scope>NUCLEOTIDE SEQUENCE [LARGE SCALE GENOMIC DNA]</scope>
    <source>
        <strain evidence="1 2">CS-537/01</strain>
    </source>
</reference>
<accession>A0ABT5A8T8</accession>
<protein>
    <submittedName>
        <fullName evidence="1">Uncharacterized protein</fullName>
    </submittedName>
</protein>
<evidence type="ECO:0000313" key="1">
    <source>
        <dbReference type="EMBL" id="MDB9488373.1"/>
    </source>
</evidence>
<name>A0ABT5A8T8_9CYAN</name>
<gene>
    <name evidence="1" type="ORF">PN492_17790</name>
</gene>
<dbReference type="RefSeq" id="WP_271806090.1">
    <property type="nucleotide sequence ID" value="NZ_JAQMTU010000115.1"/>
</dbReference>
<proteinExistence type="predicted"/>
<evidence type="ECO:0000313" key="2">
    <source>
        <dbReference type="Proteomes" id="UP001212123"/>
    </source>
</evidence>
<organism evidence="1 2">
    <name type="scientific">Dolichospermum circinale CS-537/01</name>
    <dbReference type="NCBI Taxonomy" id="3021739"/>
    <lineage>
        <taxon>Bacteria</taxon>
        <taxon>Bacillati</taxon>
        <taxon>Cyanobacteriota</taxon>
        <taxon>Cyanophyceae</taxon>
        <taxon>Nostocales</taxon>
        <taxon>Aphanizomenonaceae</taxon>
        <taxon>Dolichospermum</taxon>
        <taxon>Dolichospermum circinale</taxon>
    </lineage>
</organism>
<dbReference type="EMBL" id="JAQMTU010000115">
    <property type="protein sequence ID" value="MDB9488373.1"/>
    <property type="molecule type" value="Genomic_DNA"/>
</dbReference>
<dbReference type="Proteomes" id="UP001212123">
    <property type="component" value="Unassembled WGS sequence"/>
</dbReference>